<accession>A0AAD5TAT7</accession>
<feature type="region of interest" description="Disordered" evidence="1">
    <location>
        <begin position="268"/>
        <end position="301"/>
    </location>
</feature>
<dbReference type="Proteomes" id="UP001211907">
    <property type="component" value="Unassembled WGS sequence"/>
</dbReference>
<feature type="compositionally biased region" description="Low complexity" evidence="1">
    <location>
        <begin position="1"/>
        <end position="14"/>
    </location>
</feature>
<feature type="compositionally biased region" description="Basic and acidic residues" evidence="1">
    <location>
        <begin position="270"/>
        <end position="280"/>
    </location>
</feature>
<evidence type="ECO:0000313" key="3">
    <source>
        <dbReference type="Proteomes" id="UP001211907"/>
    </source>
</evidence>
<proteinExistence type="predicted"/>
<protein>
    <submittedName>
        <fullName evidence="2">Uncharacterized protein</fullName>
    </submittedName>
</protein>
<feature type="compositionally biased region" description="Polar residues" evidence="1">
    <location>
        <begin position="281"/>
        <end position="292"/>
    </location>
</feature>
<comment type="caution">
    <text evidence="2">The sequence shown here is derived from an EMBL/GenBank/DDBJ whole genome shotgun (WGS) entry which is preliminary data.</text>
</comment>
<sequence>MNADAIDISDAAPSTPTPLSPPPPTSQSLLFTTSPLSDLGLKSTSTVSSTSVSSATTTNKPTTATTTTVTASTIVVDNDEDFASLKFHRGVLPEPTLVDYESQPTNSPQISKLNPDPDLESISSLANNTGRASLTLEVDNLVKIQNLICTDIDNSNDNPSSKRQKLSPSLPHKPPPTPPSATLESIDGLTTTATSPSSIRPNNANNHYSLLMSLLPTADGANTQFSEFLDNTRALPSFPAQQRPRPPSMPEIRFPPLFSDNQQCQLSVDSTHEDNSDDHYQFSQPASKSTYTPYRPPTSRGAHNPAIRCLLCGGLRHEFFESCERGSLESIQIIYDMYDNLIRCDDCTTNEDEKMVLRDVWTGECTAGTKCKREAHVTDSNDVAAAFTVEAVKIRMWRLVHLDRVLTRAEREMDEIGMAHPYPNRVRMSDLMKRRTARKTTATAVDEFVIEIL</sequence>
<feature type="region of interest" description="Disordered" evidence="1">
    <location>
        <begin position="151"/>
        <end position="185"/>
    </location>
</feature>
<feature type="compositionally biased region" description="Polar residues" evidence="1">
    <location>
        <begin position="102"/>
        <end position="112"/>
    </location>
</feature>
<evidence type="ECO:0000256" key="1">
    <source>
        <dbReference type="SAM" id="MobiDB-lite"/>
    </source>
</evidence>
<name>A0AAD5TAT7_9FUNG</name>
<organism evidence="2 3">
    <name type="scientific">Physocladia obscura</name>
    <dbReference type="NCBI Taxonomy" id="109957"/>
    <lineage>
        <taxon>Eukaryota</taxon>
        <taxon>Fungi</taxon>
        <taxon>Fungi incertae sedis</taxon>
        <taxon>Chytridiomycota</taxon>
        <taxon>Chytridiomycota incertae sedis</taxon>
        <taxon>Chytridiomycetes</taxon>
        <taxon>Chytridiales</taxon>
        <taxon>Chytriomycetaceae</taxon>
        <taxon>Physocladia</taxon>
    </lineage>
</organism>
<keyword evidence="3" id="KW-1185">Reference proteome</keyword>
<feature type="region of interest" description="Disordered" evidence="1">
    <location>
        <begin position="1"/>
        <end position="63"/>
    </location>
</feature>
<feature type="region of interest" description="Disordered" evidence="1">
    <location>
        <begin position="237"/>
        <end position="256"/>
    </location>
</feature>
<gene>
    <name evidence="2" type="ORF">HK100_012671</name>
</gene>
<feature type="compositionally biased region" description="Polar residues" evidence="1">
    <location>
        <begin position="152"/>
        <end position="161"/>
    </location>
</feature>
<feature type="compositionally biased region" description="Pro residues" evidence="1">
    <location>
        <begin position="15"/>
        <end position="25"/>
    </location>
</feature>
<dbReference type="EMBL" id="JADGJH010000094">
    <property type="protein sequence ID" value="KAJ3138467.1"/>
    <property type="molecule type" value="Genomic_DNA"/>
</dbReference>
<feature type="region of interest" description="Disordered" evidence="1">
    <location>
        <begin position="97"/>
        <end position="124"/>
    </location>
</feature>
<reference evidence="2" key="1">
    <citation type="submission" date="2020-05" db="EMBL/GenBank/DDBJ databases">
        <title>Phylogenomic resolution of chytrid fungi.</title>
        <authorList>
            <person name="Stajich J.E."/>
            <person name="Amses K."/>
            <person name="Simmons R."/>
            <person name="Seto K."/>
            <person name="Myers J."/>
            <person name="Bonds A."/>
            <person name="Quandt C.A."/>
            <person name="Barry K."/>
            <person name="Liu P."/>
            <person name="Grigoriev I."/>
            <person name="Longcore J.E."/>
            <person name="James T.Y."/>
        </authorList>
    </citation>
    <scope>NUCLEOTIDE SEQUENCE</scope>
    <source>
        <strain evidence="2">JEL0513</strain>
    </source>
</reference>
<evidence type="ECO:0000313" key="2">
    <source>
        <dbReference type="EMBL" id="KAJ3138467.1"/>
    </source>
</evidence>
<dbReference type="AlphaFoldDB" id="A0AAD5TAT7"/>
<feature type="compositionally biased region" description="Low complexity" evidence="1">
    <location>
        <begin position="26"/>
        <end position="63"/>
    </location>
</feature>